<reference evidence="3 4" key="1">
    <citation type="submission" date="2017-03" db="EMBL/GenBank/DDBJ databases">
        <authorList>
            <person name="Afonso C.L."/>
            <person name="Miller P.J."/>
            <person name="Scott M.A."/>
            <person name="Spackman E."/>
            <person name="Goraichik I."/>
            <person name="Dimitrov K.M."/>
            <person name="Suarez D.L."/>
            <person name="Swayne D.E."/>
        </authorList>
    </citation>
    <scope>NUCLEOTIDE SEQUENCE [LARGE SCALE GENOMIC DNA]</scope>
    <source>
        <strain evidence="3 4">ATCC 9172</strain>
    </source>
</reference>
<evidence type="ECO:0000313" key="3">
    <source>
        <dbReference type="EMBL" id="SMX69088.1"/>
    </source>
</evidence>
<name>A0A2H1I1Q0_BRELN</name>
<proteinExistence type="inferred from homology"/>
<dbReference type="InterPro" id="IPR023393">
    <property type="entry name" value="START-like_dom_sf"/>
</dbReference>
<dbReference type="RefSeq" id="WP_164742788.1">
    <property type="nucleotide sequence ID" value="NZ_FXYY01000003.1"/>
</dbReference>
<evidence type="ECO:0000313" key="4">
    <source>
        <dbReference type="Proteomes" id="UP000234641"/>
    </source>
</evidence>
<sequence>MSETASDQRAPVTATIRLGADFEHPISVVWSAFADTGQRVQWGVPEGEDMVCDIDEFRPGGAIRARCGSRGVLEFVSTGQYCSLEPERHIVTTETLTKDDEILSTAIITWTLTAIPTGTRVELVDQVVSFVGEGMVDGHRNGHDICLRQLGEFLSS</sequence>
<protein>
    <submittedName>
        <fullName evidence="3">Uncharacterized conserved protein YndB, AHSA1/START domain</fullName>
    </submittedName>
</protein>
<accession>A0A2H1I1Q0</accession>
<dbReference type="Gene3D" id="3.30.530.20">
    <property type="match status" value="1"/>
</dbReference>
<evidence type="ECO:0000259" key="2">
    <source>
        <dbReference type="Pfam" id="PF08327"/>
    </source>
</evidence>
<feature type="domain" description="Activator of Hsp90 ATPase homologue 1/2-like C-terminal" evidence="2">
    <location>
        <begin position="24"/>
        <end position="154"/>
    </location>
</feature>
<comment type="similarity">
    <text evidence="1">Belongs to the AHA1 family.</text>
</comment>
<dbReference type="Pfam" id="PF08327">
    <property type="entry name" value="AHSA1"/>
    <property type="match status" value="1"/>
</dbReference>
<evidence type="ECO:0000256" key="1">
    <source>
        <dbReference type="ARBA" id="ARBA00006817"/>
    </source>
</evidence>
<dbReference type="EMBL" id="FXYY01000003">
    <property type="protein sequence ID" value="SMX69088.1"/>
    <property type="molecule type" value="Genomic_DNA"/>
</dbReference>
<gene>
    <name evidence="3" type="ORF">BLIN9172_00647</name>
</gene>
<dbReference type="SUPFAM" id="SSF55961">
    <property type="entry name" value="Bet v1-like"/>
    <property type="match status" value="1"/>
</dbReference>
<dbReference type="AlphaFoldDB" id="A0A2H1I1Q0"/>
<organism evidence="3 4">
    <name type="scientific">Brevibacterium linens ATCC 9172</name>
    <dbReference type="NCBI Taxonomy" id="1255617"/>
    <lineage>
        <taxon>Bacteria</taxon>
        <taxon>Bacillati</taxon>
        <taxon>Actinomycetota</taxon>
        <taxon>Actinomycetes</taxon>
        <taxon>Micrococcales</taxon>
        <taxon>Brevibacteriaceae</taxon>
        <taxon>Brevibacterium</taxon>
    </lineage>
</organism>
<dbReference type="InterPro" id="IPR013538">
    <property type="entry name" value="ASHA1/2-like_C"/>
</dbReference>
<dbReference type="Proteomes" id="UP000234641">
    <property type="component" value="Unassembled WGS sequence"/>
</dbReference>
<dbReference type="GeneID" id="303221066"/>